<dbReference type="PANTHER" id="PTHR35526:SF3">
    <property type="entry name" value="ANTI-SIGMA-F FACTOR RSBW"/>
    <property type="match status" value="1"/>
</dbReference>
<dbReference type="SUPFAM" id="SSF55874">
    <property type="entry name" value="ATPase domain of HSP90 chaperone/DNA topoisomerase II/histidine kinase"/>
    <property type="match status" value="1"/>
</dbReference>
<proteinExistence type="predicted"/>
<evidence type="ECO:0000256" key="2">
    <source>
        <dbReference type="SAM" id="MobiDB-lite"/>
    </source>
</evidence>
<sequence length="141" mass="15293">MALQLNTVLPEALEHVCPLPPVAEAVPALRRQVGGVLAEWNIRTAIVDDCLLVVSELLTNAIMHALPPAELRLSWSRDRGLGTLHIEVSDAGPARPPGQRQAGTDPDEHGRGEEIVHALAARHGIRVHQGRITRWAELVSV</sequence>
<dbReference type="Pfam" id="PF13581">
    <property type="entry name" value="HATPase_c_2"/>
    <property type="match status" value="1"/>
</dbReference>
<dbReference type="PANTHER" id="PTHR35526">
    <property type="entry name" value="ANTI-SIGMA-F FACTOR RSBW-RELATED"/>
    <property type="match status" value="1"/>
</dbReference>
<keyword evidence="5" id="KW-1185">Reference proteome</keyword>
<name>A0ABP9JP37_9ACTN</name>
<accession>A0ABP9JP37</accession>
<dbReference type="InterPro" id="IPR003594">
    <property type="entry name" value="HATPase_dom"/>
</dbReference>
<dbReference type="Proteomes" id="UP001501759">
    <property type="component" value="Unassembled WGS sequence"/>
</dbReference>
<evidence type="ECO:0000313" key="5">
    <source>
        <dbReference type="Proteomes" id="UP001501759"/>
    </source>
</evidence>
<dbReference type="EMBL" id="BAABKB010000045">
    <property type="protein sequence ID" value="GAA5035921.1"/>
    <property type="molecule type" value="Genomic_DNA"/>
</dbReference>
<keyword evidence="1" id="KW-0418">Kinase</keyword>
<evidence type="ECO:0000256" key="1">
    <source>
        <dbReference type="ARBA" id="ARBA00022527"/>
    </source>
</evidence>
<reference evidence="5" key="1">
    <citation type="journal article" date="2019" name="Int. J. Syst. Evol. Microbiol.">
        <title>The Global Catalogue of Microorganisms (GCM) 10K type strain sequencing project: providing services to taxonomists for standard genome sequencing and annotation.</title>
        <authorList>
            <consortium name="The Broad Institute Genomics Platform"/>
            <consortium name="The Broad Institute Genome Sequencing Center for Infectious Disease"/>
            <person name="Wu L."/>
            <person name="Ma J."/>
        </authorList>
    </citation>
    <scope>NUCLEOTIDE SEQUENCE [LARGE SCALE GENOMIC DNA]</scope>
    <source>
        <strain evidence="5">JCM 18409</strain>
    </source>
</reference>
<keyword evidence="1" id="KW-0723">Serine/threonine-protein kinase</keyword>
<feature type="region of interest" description="Disordered" evidence="2">
    <location>
        <begin position="87"/>
        <end position="110"/>
    </location>
</feature>
<dbReference type="CDD" id="cd16936">
    <property type="entry name" value="HATPase_RsbW-like"/>
    <property type="match status" value="1"/>
</dbReference>
<evidence type="ECO:0000259" key="3">
    <source>
        <dbReference type="Pfam" id="PF13581"/>
    </source>
</evidence>
<keyword evidence="1" id="KW-0808">Transferase</keyword>
<gene>
    <name evidence="4" type="ORF">GCM10023335_82280</name>
</gene>
<comment type="caution">
    <text evidence="4">The sequence shown here is derived from an EMBL/GenBank/DDBJ whole genome shotgun (WGS) entry which is preliminary data.</text>
</comment>
<protein>
    <recommendedName>
        <fullName evidence="3">Histidine kinase/HSP90-like ATPase domain-containing protein</fullName>
    </recommendedName>
</protein>
<dbReference type="Gene3D" id="3.30.565.10">
    <property type="entry name" value="Histidine kinase-like ATPase, C-terminal domain"/>
    <property type="match status" value="1"/>
</dbReference>
<dbReference type="RefSeq" id="WP_345658025.1">
    <property type="nucleotide sequence ID" value="NZ_BAABKB010000045.1"/>
</dbReference>
<evidence type="ECO:0000313" key="4">
    <source>
        <dbReference type="EMBL" id="GAA5035921.1"/>
    </source>
</evidence>
<organism evidence="4 5">
    <name type="scientific">Streptomyces siamensis</name>
    <dbReference type="NCBI Taxonomy" id="1274986"/>
    <lineage>
        <taxon>Bacteria</taxon>
        <taxon>Bacillati</taxon>
        <taxon>Actinomycetota</taxon>
        <taxon>Actinomycetes</taxon>
        <taxon>Kitasatosporales</taxon>
        <taxon>Streptomycetaceae</taxon>
        <taxon>Streptomyces</taxon>
    </lineage>
</organism>
<feature type="domain" description="Histidine kinase/HSP90-like ATPase" evidence="3">
    <location>
        <begin position="22"/>
        <end position="128"/>
    </location>
</feature>
<dbReference type="InterPro" id="IPR050267">
    <property type="entry name" value="Anti-sigma-factor_SerPK"/>
</dbReference>
<dbReference type="InterPro" id="IPR036890">
    <property type="entry name" value="HATPase_C_sf"/>
</dbReference>